<gene>
    <name evidence="3" type="ORF">B5M45_12445</name>
</gene>
<dbReference type="PANTHER" id="PTHR46766">
    <property type="entry name" value="GLUTAMINE-RICH PROTEIN 2"/>
    <property type="match status" value="1"/>
</dbReference>
<sequence length="317" mass="31399">MTSPHFACLPPEINSALIYAGPGSAPLHAAAEAWDGLAENLSSSASSFLSVATDLANGAWHGPSAAAMLAVATQYVSWLRAAAAQAEATSSQASAIAGAFETALSATVQPAVVSANRALVRALASTNHLGQNAPTIMDIESAYEQMWATDVAAMSGYHADASAAAEQLAPWQNVVQNLGVQFNNGDLNFAPHAGTGNLAQHLSAGAGLDHTGGHVGSWLADSQTGGLLHWDSSGTGFAAAGPVSVVSHGGPDAGMLGSGHYVTGGVSATNLQAGLLNSATAGTGFNPAAMQPGLLNPALANAPFSATPVDGGAGLPS</sequence>
<evidence type="ECO:0000259" key="2">
    <source>
        <dbReference type="Pfam" id="PF00823"/>
    </source>
</evidence>
<organism evidence="3 4">
    <name type="scientific">Mycobacterium simiae</name>
    <name type="common">Mycobacterium habana</name>
    <dbReference type="NCBI Taxonomy" id="1784"/>
    <lineage>
        <taxon>Bacteria</taxon>
        <taxon>Bacillati</taxon>
        <taxon>Actinomycetota</taxon>
        <taxon>Actinomycetes</taxon>
        <taxon>Mycobacteriales</taxon>
        <taxon>Mycobacteriaceae</taxon>
        <taxon>Mycobacterium</taxon>
        <taxon>Mycobacterium simiae complex</taxon>
    </lineage>
</organism>
<dbReference type="AlphaFoldDB" id="A0A1X0Y7E2"/>
<comment type="caution">
    <text evidence="3">The sequence shown here is derived from an EMBL/GenBank/DDBJ whole genome shotgun (WGS) entry which is preliminary data.</text>
</comment>
<dbReference type="SUPFAM" id="SSF140459">
    <property type="entry name" value="PE/PPE dimer-like"/>
    <property type="match status" value="1"/>
</dbReference>
<dbReference type="Gene3D" id="1.20.1260.20">
    <property type="entry name" value="PPE superfamily"/>
    <property type="match status" value="1"/>
</dbReference>
<protein>
    <recommendedName>
        <fullName evidence="2">PPE domain-containing protein</fullName>
    </recommendedName>
</protein>
<name>A0A1X0Y7E2_MYCSI</name>
<evidence type="ECO:0000256" key="1">
    <source>
        <dbReference type="ARBA" id="ARBA00010652"/>
    </source>
</evidence>
<dbReference type="EMBL" id="MZZM01000016">
    <property type="protein sequence ID" value="ORJ61047.1"/>
    <property type="molecule type" value="Genomic_DNA"/>
</dbReference>
<evidence type="ECO:0000313" key="4">
    <source>
        <dbReference type="Proteomes" id="UP000193040"/>
    </source>
</evidence>
<dbReference type="InterPro" id="IPR038332">
    <property type="entry name" value="PPE_sf"/>
</dbReference>
<dbReference type="Proteomes" id="UP000193040">
    <property type="component" value="Unassembled WGS sequence"/>
</dbReference>
<dbReference type="GO" id="GO:0052572">
    <property type="term" value="P:response to host immune response"/>
    <property type="evidence" value="ECO:0007669"/>
    <property type="project" value="TreeGrafter"/>
</dbReference>
<dbReference type="FunFam" id="1.20.1260.20:FF:000001">
    <property type="entry name" value="PPE family protein PPE41"/>
    <property type="match status" value="1"/>
</dbReference>
<accession>A0A1X0Y7E2</accession>
<dbReference type="RefSeq" id="WP_084950187.1">
    <property type="nucleotide sequence ID" value="NZ_MZZM01000016.1"/>
</dbReference>
<dbReference type="PANTHER" id="PTHR46766:SF1">
    <property type="entry name" value="GLUTAMINE-RICH PROTEIN 2"/>
    <property type="match status" value="1"/>
</dbReference>
<dbReference type="Pfam" id="PF00823">
    <property type="entry name" value="PPE"/>
    <property type="match status" value="1"/>
</dbReference>
<reference evidence="3 4" key="1">
    <citation type="submission" date="2017-03" db="EMBL/GenBank/DDBJ databases">
        <title>Genomic insights into Mycobacterium simiae human colonization.</title>
        <authorList>
            <person name="Steffani J.L."/>
            <person name="Brunck M.E."/>
            <person name="Cruz E."/>
            <person name="Montiel R."/>
            <person name="Barona F."/>
        </authorList>
    </citation>
    <scope>NUCLEOTIDE SEQUENCE [LARGE SCALE GENOMIC DNA]</scope>
    <source>
        <strain evidence="3 4">MsiGto</strain>
    </source>
</reference>
<feature type="domain" description="PPE" evidence="2">
    <location>
        <begin position="5"/>
        <end position="168"/>
    </location>
</feature>
<keyword evidence="4" id="KW-1185">Reference proteome</keyword>
<dbReference type="InterPro" id="IPR000030">
    <property type="entry name" value="PPE_dom"/>
</dbReference>
<proteinExistence type="inferred from homology"/>
<comment type="similarity">
    <text evidence="1">Belongs to the mycobacterial PPE family.</text>
</comment>
<evidence type="ECO:0000313" key="3">
    <source>
        <dbReference type="EMBL" id="ORJ61047.1"/>
    </source>
</evidence>